<dbReference type="GeneID" id="4709060"/>
<accession>A1C4N3</accession>
<protein>
    <submittedName>
        <fullName evidence="1">Uncharacterized protein</fullName>
    </submittedName>
</protein>
<name>A1C4N3_ASPCL</name>
<dbReference type="HOGENOM" id="CLU_2811883_0_0_1"/>
<dbReference type="VEuPathDB" id="FungiDB:ACLA_060410"/>
<dbReference type="EMBL" id="DS026990">
    <property type="protein sequence ID" value="EAW15373.1"/>
    <property type="molecule type" value="Genomic_DNA"/>
</dbReference>
<sequence length="67" mass="7246">MLCGREKSVVVPGMFNTPCFYLGKSKGRLVGKRVNHVVASDPGGRQCSLSWLADSSWFSDAGIVDDL</sequence>
<dbReference type="Proteomes" id="UP000006701">
    <property type="component" value="Unassembled WGS sequence"/>
</dbReference>
<evidence type="ECO:0000313" key="2">
    <source>
        <dbReference type="Proteomes" id="UP000006701"/>
    </source>
</evidence>
<proteinExistence type="predicted"/>
<dbReference type="RefSeq" id="XP_001276799.1">
    <property type="nucleotide sequence ID" value="XM_001276798.1"/>
</dbReference>
<organism evidence="1 2">
    <name type="scientific">Aspergillus clavatus (strain ATCC 1007 / CBS 513.65 / DSM 816 / NCTC 3887 / NRRL 1 / QM 1276 / 107)</name>
    <dbReference type="NCBI Taxonomy" id="344612"/>
    <lineage>
        <taxon>Eukaryota</taxon>
        <taxon>Fungi</taxon>
        <taxon>Dikarya</taxon>
        <taxon>Ascomycota</taxon>
        <taxon>Pezizomycotina</taxon>
        <taxon>Eurotiomycetes</taxon>
        <taxon>Eurotiomycetidae</taxon>
        <taxon>Eurotiales</taxon>
        <taxon>Aspergillaceae</taxon>
        <taxon>Aspergillus</taxon>
        <taxon>Aspergillus subgen. Fumigati</taxon>
    </lineage>
</organism>
<dbReference type="AlphaFoldDB" id="A1C4N3"/>
<gene>
    <name evidence="1" type="ORF">ACLA_060410</name>
</gene>
<dbReference type="KEGG" id="act:ACLA_060410"/>
<reference evidence="1 2" key="1">
    <citation type="journal article" date="2008" name="PLoS Genet.">
        <title>Genomic islands in the pathogenic filamentous fungus Aspergillus fumigatus.</title>
        <authorList>
            <person name="Fedorova N.D."/>
            <person name="Khaldi N."/>
            <person name="Joardar V.S."/>
            <person name="Maiti R."/>
            <person name="Amedeo P."/>
            <person name="Anderson M.J."/>
            <person name="Crabtree J."/>
            <person name="Silva J.C."/>
            <person name="Badger J.H."/>
            <person name="Albarraq A."/>
            <person name="Angiuoli S."/>
            <person name="Bussey H."/>
            <person name="Bowyer P."/>
            <person name="Cotty P.J."/>
            <person name="Dyer P.S."/>
            <person name="Egan A."/>
            <person name="Galens K."/>
            <person name="Fraser-Liggett C.M."/>
            <person name="Haas B.J."/>
            <person name="Inman J.M."/>
            <person name="Kent R."/>
            <person name="Lemieux S."/>
            <person name="Malavazi I."/>
            <person name="Orvis J."/>
            <person name="Roemer T."/>
            <person name="Ronning C.M."/>
            <person name="Sundaram J.P."/>
            <person name="Sutton G."/>
            <person name="Turner G."/>
            <person name="Venter J.C."/>
            <person name="White O.R."/>
            <person name="Whitty B.R."/>
            <person name="Youngman P."/>
            <person name="Wolfe K.H."/>
            <person name="Goldman G.H."/>
            <person name="Wortman J.R."/>
            <person name="Jiang B."/>
            <person name="Denning D.W."/>
            <person name="Nierman W.C."/>
        </authorList>
    </citation>
    <scope>NUCLEOTIDE SEQUENCE [LARGE SCALE GENOMIC DNA]</scope>
    <source>
        <strain evidence="2">ATCC 1007 / CBS 513.65 / DSM 816 / NCTC 3887 / NRRL 1</strain>
    </source>
</reference>
<evidence type="ECO:0000313" key="1">
    <source>
        <dbReference type="EMBL" id="EAW15373.1"/>
    </source>
</evidence>
<keyword evidence="2" id="KW-1185">Reference proteome</keyword>